<dbReference type="InterPro" id="IPR016193">
    <property type="entry name" value="Cytidine_deaminase-like"/>
</dbReference>
<evidence type="ECO:0000313" key="3">
    <source>
        <dbReference type="Proteomes" id="UP000027037"/>
    </source>
</evidence>
<dbReference type="GO" id="GO:0008835">
    <property type="term" value="F:diaminohydroxyphosphoribosylaminopyrimidine deaminase activity"/>
    <property type="evidence" value="ECO:0007669"/>
    <property type="project" value="TreeGrafter"/>
</dbReference>
<dbReference type="PANTHER" id="PTHR11079">
    <property type="entry name" value="CYTOSINE DEAMINASE FAMILY MEMBER"/>
    <property type="match status" value="1"/>
</dbReference>
<comment type="caution">
    <text evidence="2">The sequence shown here is derived from an EMBL/GenBank/DDBJ whole genome shotgun (WGS) entry which is preliminary data.</text>
</comment>
<organism evidence="2 3">
    <name type="scientific">Hyphomonas beringensis</name>
    <dbReference type="NCBI Taxonomy" id="1280946"/>
    <lineage>
        <taxon>Bacteria</taxon>
        <taxon>Pseudomonadati</taxon>
        <taxon>Pseudomonadota</taxon>
        <taxon>Alphaproteobacteria</taxon>
        <taxon>Hyphomonadales</taxon>
        <taxon>Hyphomonadaceae</taxon>
        <taxon>Hyphomonas</taxon>
    </lineage>
</organism>
<dbReference type="PANTHER" id="PTHR11079:SF162">
    <property type="entry name" value="RIBOFLAVIN BIOSYNTHESIS PROTEIN PYRD, CHLOROPLASTIC"/>
    <property type="match status" value="1"/>
</dbReference>
<dbReference type="InterPro" id="IPR002125">
    <property type="entry name" value="CMP_dCMP_dom"/>
</dbReference>
<feature type="domain" description="CMP/dCMP-type deaminase" evidence="1">
    <location>
        <begin position="8"/>
        <end position="123"/>
    </location>
</feature>
<dbReference type="CDD" id="cd01284">
    <property type="entry name" value="Riboflavin_deaminase-reductase"/>
    <property type="match status" value="1"/>
</dbReference>
<dbReference type="Proteomes" id="UP000027037">
    <property type="component" value="Unassembled WGS sequence"/>
</dbReference>
<reference evidence="2 3" key="1">
    <citation type="journal article" date="2014" name="Antonie Van Leeuwenhoek">
        <title>Hyphomonas beringensis sp. nov. and Hyphomonas chukchiensis sp. nov., isolated from surface seawater of the Bering Sea and Chukchi Sea.</title>
        <authorList>
            <person name="Li C."/>
            <person name="Lai Q."/>
            <person name="Li G."/>
            <person name="Dong C."/>
            <person name="Wang J."/>
            <person name="Liao Y."/>
            <person name="Shao Z."/>
        </authorList>
    </citation>
    <scope>NUCLEOTIDE SEQUENCE [LARGE SCALE GENOMIC DNA]</scope>
    <source>
        <strain evidence="2 3">25B14_1</strain>
    </source>
</reference>
<dbReference type="eggNOG" id="COG0117">
    <property type="taxonomic scope" value="Bacteria"/>
</dbReference>
<dbReference type="STRING" id="1280946.HY29_10780"/>
<dbReference type="Gene3D" id="3.40.140.10">
    <property type="entry name" value="Cytidine Deaminase, domain 2"/>
    <property type="match status" value="1"/>
</dbReference>
<name>A0A062UI92_9PROT</name>
<dbReference type="RefSeq" id="WP_199285820.1">
    <property type="nucleotide sequence ID" value="NZ_AWFF01000027.1"/>
</dbReference>
<gene>
    <name evidence="2" type="ORF">HY29_10780</name>
</gene>
<dbReference type="EMBL" id="AWFF01000027">
    <property type="protein sequence ID" value="KCZ55840.1"/>
    <property type="molecule type" value="Genomic_DNA"/>
</dbReference>
<dbReference type="SUPFAM" id="SSF53927">
    <property type="entry name" value="Cytidine deaminase-like"/>
    <property type="match status" value="1"/>
</dbReference>
<keyword evidence="3" id="KW-1185">Reference proteome</keyword>
<dbReference type="Pfam" id="PF00383">
    <property type="entry name" value="dCMP_cyt_deam_1"/>
    <property type="match status" value="1"/>
</dbReference>
<dbReference type="AlphaFoldDB" id="A0A062UI92"/>
<protein>
    <recommendedName>
        <fullName evidence="1">CMP/dCMP-type deaminase domain-containing protein</fullName>
    </recommendedName>
</protein>
<dbReference type="PATRIC" id="fig|1280946.3.peg.952"/>
<evidence type="ECO:0000259" key="1">
    <source>
        <dbReference type="PROSITE" id="PS51747"/>
    </source>
</evidence>
<proteinExistence type="predicted"/>
<sequence>MNNRPSRRRDRRRMNRALGLARLNQGLTGVNPSVGCVLTDADGHVVGEGVTGIGGRPHAEEVALQQAGDRARGGTAYVTLEPCRERSQGNKSCSLLLREAGIARVVCAVEDPHPVANGGIRALRDAGIDVQIGLGQRSSQQLYKKFFQSIL</sequence>
<evidence type="ECO:0000313" key="2">
    <source>
        <dbReference type="EMBL" id="KCZ55840.1"/>
    </source>
</evidence>
<accession>A0A062UI92</accession>
<dbReference type="PROSITE" id="PS51747">
    <property type="entry name" value="CYT_DCMP_DEAMINASES_2"/>
    <property type="match status" value="1"/>
</dbReference>